<evidence type="ECO:0000256" key="2">
    <source>
        <dbReference type="SAM" id="Phobius"/>
    </source>
</evidence>
<name>A0AAP0MLB5_9ROSI</name>
<proteinExistence type="predicted"/>
<accession>A0AAP0MLB5</accession>
<keyword evidence="2" id="KW-0472">Membrane</keyword>
<comment type="caution">
    <text evidence="3">The sequence shown here is derived from an EMBL/GenBank/DDBJ whole genome shotgun (WGS) entry which is preliminary data.</text>
</comment>
<dbReference type="Proteomes" id="UP001428341">
    <property type="component" value="Unassembled WGS sequence"/>
</dbReference>
<sequence length="94" mass="10285">MSNLQQVPANLGSTNQTNNKDAPNGRRRRLHRSTIAPGAPLQNSIPPPESNSAIRRPNTRKAVVFLAIYRGIGTICFYAVKSQIKGMKNDGILD</sequence>
<dbReference type="EMBL" id="JBCGBO010000004">
    <property type="protein sequence ID" value="KAK9209866.1"/>
    <property type="molecule type" value="Genomic_DNA"/>
</dbReference>
<feature type="region of interest" description="Disordered" evidence="1">
    <location>
        <begin position="1"/>
        <end position="55"/>
    </location>
</feature>
<dbReference type="AlphaFoldDB" id="A0AAP0MLB5"/>
<reference evidence="3 4" key="1">
    <citation type="submission" date="2024-05" db="EMBL/GenBank/DDBJ databases">
        <title>Haplotype-resolved chromosome-level genome assembly of Huyou (Citrus changshanensis).</title>
        <authorList>
            <person name="Miao C."/>
            <person name="Chen W."/>
            <person name="Wu Y."/>
            <person name="Wang L."/>
            <person name="Zhao S."/>
            <person name="Grierson D."/>
            <person name="Xu C."/>
            <person name="Chen K."/>
        </authorList>
    </citation>
    <scope>NUCLEOTIDE SEQUENCE [LARGE SCALE GENOMIC DNA]</scope>
    <source>
        <strain evidence="3">01-14</strain>
        <tissue evidence="3">Leaf</tissue>
    </source>
</reference>
<feature type="compositionally biased region" description="Polar residues" evidence="1">
    <location>
        <begin position="1"/>
        <end position="21"/>
    </location>
</feature>
<evidence type="ECO:0000313" key="4">
    <source>
        <dbReference type="Proteomes" id="UP001428341"/>
    </source>
</evidence>
<evidence type="ECO:0000256" key="1">
    <source>
        <dbReference type="SAM" id="MobiDB-lite"/>
    </source>
</evidence>
<organism evidence="3 4">
    <name type="scientific">Citrus x changshan-huyou</name>
    <dbReference type="NCBI Taxonomy" id="2935761"/>
    <lineage>
        <taxon>Eukaryota</taxon>
        <taxon>Viridiplantae</taxon>
        <taxon>Streptophyta</taxon>
        <taxon>Embryophyta</taxon>
        <taxon>Tracheophyta</taxon>
        <taxon>Spermatophyta</taxon>
        <taxon>Magnoliopsida</taxon>
        <taxon>eudicotyledons</taxon>
        <taxon>Gunneridae</taxon>
        <taxon>Pentapetalae</taxon>
        <taxon>rosids</taxon>
        <taxon>malvids</taxon>
        <taxon>Sapindales</taxon>
        <taxon>Rutaceae</taxon>
        <taxon>Aurantioideae</taxon>
        <taxon>Citrus</taxon>
    </lineage>
</organism>
<feature type="transmembrane region" description="Helical" evidence="2">
    <location>
        <begin position="62"/>
        <end position="80"/>
    </location>
</feature>
<gene>
    <name evidence="3" type="ORF">WN944_002234</name>
</gene>
<keyword evidence="2" id="KW-1133">Transmembrane helix</keyword>
<protein>
    <submittedName>
        <fullName evidence="3">Uncharacterized protein</fullName>
    </submittedName>
</protein>
<keyword evidence="2" id="KW-0812">Transmembrane</keyword>
<keyword evidence="4" id="KW-1185">Reference proteome</keyword>
<evidence type="ECO:0000313" key="3">
    <source>
        <dbReference type="EMBL" id="KAK9209866.1"/>
    </source>
</evidence>